<keyword evidence="1 7" id="KW-0378">Hydrolase</keyword>
<evidence type="ECO:0000256" key="2">
    <source>
        <dbReference type="SAM" id="MobiDB-lite"/>
    </source>
</evidence>
<dbReference type="EMBL" id="KN714672">
    <property type="protein sequence ID" value="KUI54147.1"/>
    <property type="molecule type" value="Genomic_DNA"/>
</dbReference>
<evidence type="ECO:0000259" key="5">
    <source>
        <dbReference type="Pfam" id="PF13087"/>
    </source>
</evidence>
<dbReference type="PANTHER" id="PTHR10887">
    <property type="entry name" value="DNA2/NAM7 HELICASE FAMILY"/>
    <property type="match status" value="1"/>
</dbReference>
<evidence type="ECO:0000259" key="6">
    <source>
        <dbReference type="Pfam" id="PF25396"/>
    </source>
</evidence>
<feature type="region of interest" description="Disordered" evidence="2">
    <location>
        <begin position="1388"/>
        <end position="1420"/>
    </location>
</feature>
<evidence type="ECO:0000313" key="7">
    <source>
        <dbReference type="EMBL" id="KUI54147.1"/>
    </source>
</evidence>
<dbReference type="Gene3D" id="3.40.50.300">
    <property type="entry name" value="P-loop containing nucleotide triphosphate hydrolases"/>
    <property type="match status" value="3"/>
</dbReference>
<dbReference type="GO" id="GO:0031048">
    <property type="term" value="P:regulatory ncRNA-mediated heterochromatin formation"/>
    <property type="evidence" value="ECO:0007669"/>
    <property type="project" value="TreeGrafter"/>
</dbReference>
<organism evidence="7 8">
    <name type="scientific">Cytospora mali</name>
    <name type="common">Apple Valsa canker fungus</name>
    <name type="synonym">Valsa mali</name>
    <dbReference type="NCBI Taxonomy" id="578113"/>
    <lineage>
        <taxon>Eukaryota</taxon>
        <taxon>Fungi</taxon>
        <taxon>Dikarya</taxon>
        <taxon>Ascomycota</taxon>
        <taxon>Pezizomycotina</taxon>
        <taxon>Sordariomycetes</taxon>
        <taxon>Sordariomycetidae</taxon>
        <taxon>Diaporthales</taxon>
        <taxon>Cytosporaceae</taxon>
        <taxon>Cytospora</taxon>
    </lineage>
</organism>
<evidence type="ECO:0000256" key="1">
    <source>
        <dbReference type="ARBA" id="ARBA00022806"/>
    </source>
</evidence>
<dbReference type="InterPro" id="IPR027417">
    <property type="entry name" value="P-loop_NTPase"/>
</dbReference>
<feature type="signal peptide" evidence="3">
    <location>
        <begin position="1"/>
        <end position="28"/>
    </location>
</feature>
<dbReference type="Pfam" id="PF13086">
    <property type="entry name" value="AAA_11"/>
    <property type="match status" value="2"/>
</dbReference>
<dbReference type="InterPro" id="IPR041677">
    <property type="entry name" value="DNA2/NAM7_AAA_11"/>
</dbReference>
<feature type="chain" id="PRO_5008265759" evidence="3">
    <location>
        <begin position="29"/>
        <end position="1420"/>
    </location>
</feature>
<feature type="domain" description="DNA2/NAM7 helicase helicase" evidence="4">
    <location>
        <begin position="526"/>
        <end position="612"/>
    </location>
</feature>
<dbReference type="GO" id="GO:0004386">
    <property type="term" value="F:helicase activity"/>
    <property type="evidence" value="ECO:0007669"/>
    <property type="project" value="UniProtKB-KW"/>
</dbReference>
<evidence type="ECO:0000313" key="8">
    <source>
        <dbReference type="Proteomes" id="UP000078576"/>
    </source>
</evidence>
<keyword evidence="1 7" id="KW-0547">Nucleotide-binding</keyword>
<dbReference type="PANTHER" id="PTHR10887:SF341">
    <property type="entry name" value="NFX1-TYPE ZINC FINGER-CONTAINING PROTEIN 1"/>
    <property type="match status" value="1"/>
</dbReference>
<feature type="region of interest" description="Disordered" evidence="2">
    <location>
        <begin position="1139"/>
        <end position="1177"/>
    </location>
</feature>
<feature type="compositionally biased region" description="Polar residues" evidence="2">
    <location>
        <begin position="1140"/>
        <end position="1171"/>
    </location>
</feature>
<dbReference type="STRING" id="694573.A0A194UR23"/>
<accession>A0A194UR23</accession>
<gene>
    <name evidence="7" type="ORF">VP1G_01613</name>
</gene>
<dbReference type="CDD" id="cd18808">
    <property type="entry name" value="SF1_C_Upf1"/>
    <property type="match status" value="1"/>
</dbReference>
<reference evidence="8" key="1">
    <citation type="submission" date="2014-12" db="EMBL/GenBank/DDBJ databases">
        <title>Genome Sequence of Valsa Canker Pathogens Uncovers a Specific Adaption of Colonization on Woody Bark.</title>
        <authorList>
            <person name="Yin Z."/>
            <person name="Liu H."/>
            <person name="Gao X."/>
            <person name="Li Z."/>
            <person name="Song N."/>
            <person name="Ke X."/>
            <person name="Dai Q."/>
            <person name="Wu Y."/>
            <person name="Sun Y."/>
            <person name="Xu J.-R."/>
            <person name="Kang Z.K."/>
            <person name="Wang L."/>
            <person name="Huang L."/>
        </authorList>
    </citation>
    <scope>NUCLEOTIDE SEQUENCE [LARGE SCALE GENOMIC DNA]</scope>
    <source>
        <strain evidence="8">SXYL134</strain>
    </source>
</reference>
<keyword evidence="3" id="KW-0732">Signal</keyword>
<dbReference type="Pfam" id="PF25396">
    <property type="entry name" value="ZNFX1"/>
    <property type="match status" value="1"/>
</dbReference>
<name>A0A194UR23_CYTMA</name>
<dbReference type="InterPro" id="IPR047187">
    <property type="entry name" value="SF1_C_Upf1"/>
</dbReference>
<proteinExistence type="predicted"/>
<dbReference type="InterPro" id="IPR041679">
    <property type="entry name" value="DNA2/NAM7-like_C"/>
</dbReference>
<keyword evidence="1 7" id="KW-0067">ATP-binding</keyword>
<dbReference type="SUPFAM" id="SSF52540">
    <property type="entry name" value="P-loop containing nucleoside triphosphate hydrolases"/>
    <property type="match status" value="1"/>
</dbReference>
<feature type="domain" description="DNA2/NAM7 helicase-like C-terminal" evidence="5">
    <location>
        <begin position="909"/>
        <end position="1101"/>
    </location>
</feature>
<dbReference type="Proteomes" id="UP000078576">
    <property type="component" value="Unassembled WGS sequence"/>
</dbReference>
<dbReference type="Pfam" id="PF13087">
    <property type="entry name" value="AAA_12"/>
    <property type="match status" value="1"/>
</dbReference>
<keyword evidence="8" id="KW-1185">Reference proteome</keyword>
<feature type="compositionally biased region" description="Low complexity" evidence="2">
    <location>
        <begin position="1280"/>
        <end position="1298"/>
    </location>
</feature>
<dbReference type="GO" id="GO:0031380">
    <property type="term" value="C:nuclear RNA-directed RNA polymerase complex"/>
    <property type="evidence" value="ECO:0007669"/>
    <property type="project" value="TreeGrafter"/>
</dbReference>
<feature type="domain" description="DNA2/NAM7 helicase helicase" evidence="4">
    <location>
        <begin position="833"/>
        <end position="895"/>
    </location>
</feature>
<protein>
    <submittedName>
        <fullName evidence="7">Helicase required for RNAi-mediated heterochromatin assembly 1</fullName>
    </submittedName>
</protein>
<evidence type="ECO:0000256" key="3">
    <source>
        <dbReference type="SAM" id="SignalP"/>
    </source>
</evidence>
<feature type="region of interest" description="Disordered" evidence="2">
    <location>
        <begin position="1247"/>
        <end position="1313"/>
    </location>
</feature>
<dbReference type="OrthoDB" id="409395at2759"/>
<sequence length="1420" mass="158097">MSSLTRSLPIALALALTFMGYMMGTASAVNLLFFGPGDNCYTSTDHIGCYNHPGDTCCYASSPFCTTFQLSNTGDNLASIWATSGKNCNLYDGYSTCSQHGSGHTDCCIDIFGHDTSTCSAFWGMNLGGGKDEVTADANVTNSECVQPNKMVYKDGNSIKEIFLPNGTLEEAVDSYKKKDYAALAGYSAWADVMGNDTDSHLLAQHLPHVAAMPPNFDADAVAVAIIRSHVNFDPLKSTNPESSSSSSVWQCLPELPTAAELLDSQASTNNLPVFPINQPFHSKDYYLEALYKILRFEGIEGLRYSVNDFRSRPTMADDQNTCVYTKVHTTGYLMARLGPICRVTFSTRRAGRKIKWNQSKRLLPGKILALSADNFNKDCRVAIVAQRPIEGGLDQTPPSIDIFWADVEQAVVDPDQELVMIESRNGFYEAVRHALTGLQQASGNSTFDKYLVSLDNSDNPARFITAAPNLDLTSLINKLTPDQLEQAAGNKHTEQLIFEKIMDQYRDCNILRQLPHNGIGLHTSLDSSQLEALQRMLSKELAIVQGPPGTGKTFTSVQAIRAMLDNRRPGDPPIIIAAQTNHALDQLLIYCHSAGARIMRVGGRTENEVIEERTVYNLRNSAGKLPTDGQYRLLEKGRIRIVERFTSLVSGVFGGQGLIDAEALLQAGIITEAQFKSLTDEEWEGTEDIPPMQMWLGDEQIQRIRQQGEDMDFAEEEPVDDELDLDLEDEAVGDDEDRLRGTWVPLTSHYTGRTPRVTGWKTRCIAKLDSCDDLYDIPPPLRGGVYQLLQSKLRDVVGDKFRAVLGEAVSQAKEQKVNKWSRDLYVVEKHCIDVIGCTTTGLSKYRGFLAATKARILLIEEAAETREANVTSALCTFPTLQQLVLVGDHQQLPPQCDISRLGDAPFHLNTSLFERLVHNEVPYTMLNRQRRMAPELRFVVQQYYPKLLDHPIVRDVANRPLVPGMGDRRSWFFAHRWPEGTNADSSKYNTQEAQMVVAFMRYLVQNGVEASQITVLTYYQGQRKKILQLLRRDVLLMKTSYFNVATVDSYQGEENEVVLLSLVRSPQPHDIPRVGFLDSKNRATVAISRARRGFFMFGNHDNLLSASDKSYDVWAPIWNGFANQKRIAPSELQLYGNVGQAQATDPSSGRVSQSGPTTDNSSPEKWQQFSRDPRAHDDAIRQARLQEMAEQEAQDQPLVPLGIPATTIDDVSGSKAQDAIQESFIPIQNQNGRRIHGDTRIIDRISGGAQHNQQRKKHGPKEGRQSASQQHRRAANHVTSQQQQRAQQAQRQSFRRFTSQEHSAIAQAPGRSLQHEYVANQFSPVVRQARHVAESTVGDSDVGFEAEVLGIRRSHTTQIDTRALREQFQHHPPPVHGAMPLISFDDLGGAEARAETSAEKQTVPSGKEKDDEPELLIDI</sequence>
<evidence type="ECO:0000259" key="4">
    <source>
        <dbReference type="Pfam" id="PF13086"/>
    </source>
</evidence>
<dbReference type="InterPro" id="IPR045055">
    <property type="entry name" value="DNA2/NAM7-like"/>
</dbReference>
<feature type="domain" description="ZNFX1" evidence="6">
    <location>
        <begin position="318"/>
        <end position="425"/>
    </location>
</feature>
<dbReference type="InterPro" id="IPR057373">
    <property type="entry name" value="ZNFX1"/>
</dbReference>
<keyword evidence="1 7" id="KW-0347">Helicase</keyword>